<keyword evidence="4 7" id="KW-0418">Kinase</keyword>
<dbReference type="PRINTS" id="PR01100">
    <property type="entry name" value="SHIKIMTKNASE"/>
</dbReference>
<evidence type="ECO:0000313" key="8">
    <source>
        <dbReference type="EMBL" id="AFC87243.1"/>
    </source>
</evidence>
<evidence type="ECO:0000256" key="4">
    <source>
        <dbReference type="ARBA" id="ARBA00022777"/>
    </source>
</evidence>
<dbReference type="InterPro" id="IPR000623">
    <property type="entry name" value="Shikimate_kinase/TSH1"/>
</dbReference>
<feature type="binding site" evidence="7">
    <location>
        <begin position="14"/>
        <end position="19"/>
    </location>
    <ligand>
        <name>ATP</name>
        <dbReference type="ChEBI" id="CHEBI:30616"/>
    </ligand>
</feature>
<keyword evidence="2 7" id="KW-0808">Transferase</keyword>
<feature type="binding site" evidence="7">
    <location>
        <position position="120"/>
    </location>
    <ligand>
        <name>ATP</name>
        <dbReference type="ChEBI" id="CHEBI:30616"/>
    </ligand>
</feature>
<dbReference type="InterPro" id="IPR031322">
    <property type="entry name" value="Shikimate/glucono_kinase"/>
</dbReference>
<keyword evidence="5 7" id="KW-0067">ATP-binding</keyword>
<comment type="similarity">
    <text evidence="7">Belongs to the shikimate kinase family.</text>
</comment>
<evidence type="ECO:0000256" key="2">
    <source>
        <dbReference type="ARBA" id="ARBA00022679"/>
    </source>
</evidence>
<feature type="binding site" evidence="7">
    <location>
        <position position="60"/>
    </location>
    <ligand>
        <name>substrate</name>
    </ligand>
</feature>
<evidence type="ECO:0000256" key="5">
    <source>
        <dbReference type="ARBA" id="ARBA00022840"/>
    </source>
</evidence>
<dbReference type="Pfam" id="PF01202">
    <property type="entry name" value="SKI"/>
    <property type="match status" value="1"/>
</dbReference>
<evidence type="ECO:0000256" key="6">
    <source>
        <dbReference type="ARBA" id="ARBA00023141"/>
    </source>
</evidence>
<dbReference type="PANTHER" id="PTHR21087">
    <property type="entry name" value="SHIKIMATE KINASE"/>
    <property type="match status" value="1"/>
</dbReference>
<dbReference type="GO" id="GO:0000287">
    <property type="term" value="F:magnesium ion binding"/>
    <property type="evidence" value="ECO:0007669"/>
    <property type="project" value="UniProtKB-UniRule"/>
</dbReference>
<dbReference type="STRING" id="767434.Fraau_2913"/>
<feature type="binding site" evidence="7">
    <location>
        <position position="36"/>
    </location>
    <ligand>
        <name>substrate</name>
    </ligand>
</feature>
<dbReference type="AlphaFoldDB" id="H8L1Y8"/>
<name>H8L1Y8_FRAAD</name>
<comment type="caution">
    <text evidence="7">Lacks conserved residue(s) required for the propagation of feature annotation.</text>
</comment>
<evidence type="ECO:0000313" key="9">
    <source>
        <dbReference type="Proteomes" id="UP000005234"/>
    </source>
</evidence>
<dbReference type="eggNOG" id="COG0703">
    <property type="taxonomic scope" value="Bacteria"/>
</dbReference>
<proteinExistence type="inferred from homology"/>
<evidence type="ECO:0000256" key="7">
    <source>
        <dbReference type="HAMAP-Rule" id="MF_00109"/>
    </source>
</evidence>
<keyword evidence="9" id="KW-1185">Reference proteome</keyword>
<comment type="cofactor">
    <cofactor evidence="7">
        <name>Mg(2+)</name>
        <dbReference type="ChEBI" id="CHEBI:18420"/>
    </cofactor>
    <text evidence="7">Binds 1 Mg(2+) ion per subunit.</text>
</comment>
<dbReference type="OrthoDB" id="9800332at2"/>
<organism evidence="8 9">
    <name type="scientific">Frateuria aurantia (strain ATCC 33424 / DSM 6220 / KCTC 2777 / LMG 1558 / NBRC 3245 / NCIMB 13370)</name>
    <name type="common">Acetobacter aurantius</name>
    <dbReference type="NCBI Taxonomy" id="767434"/>
    <lineage>
        <taxon>Bacteria</taxon>
        <taxon>Pseudomonadati</taxon>
        <taxon>Pseudomonadota</taxon>
        <taxon>Gammaproteobacteria</taxon>
        <taxon>Lysobacterales</taxon>
        <taxon>Rhodanobacteraceae</taxon>
        <taxon>Frateuria</taxon>
    </lineage>
</organism>
<dbReference type="EMBL" id="CP003350">
    <property type="protein sequence ID" value="AFC87243.1"/>
    <property type="molecule type" value="Genomic_DNA"/>
</dbReference>
<reference evidence="8" key="1">
    <citation type="submission" date="2012-02" db="EMBL/GenBank/DDBJ databases">
        <title>The complete genome of Frateuria aurantia DSM 6220.</title>
        <authorList>
            <consortium name="US DOE Joint Genome Institute (JGI-PGF)"/>
            <person name="Lucas S."/>
            <person name="Copeland A."/>
            <person name="Lapidus A."/>
            <person name="Glavina del Rio T."/>
            <person name="Dalin E."/>
            <person name="Tice H."/>
            <person name="Bruce D."/>
            <person name="Goodwin L."/>
            <person name="Pitluck S."/>
            <person name="Peters L."/>
            <person name="Ovchinnikova G."/>
            <person name="Teshima H."/>
            <person name="Kyrpides N."/>
            <person name="Mavromatis K."/>
            <person name="Ivanova N."/>
            <person name="Brettin T."/>
            <person name="Detter J.C."/>
            <person name="Han C."/>
            <person name="Larimer F."/>
            <person name="Land M."/>
            <person name="Hauser L."/>
            <person name="Markowitz V."/>
            <person name="Cheng J.-F."/>
            <person name="Hugenholtz P."/>
            <person name="Woyke T."/>
            <person name="Wu D."/>
            <person name="Brambilla E."/>
            <person name="Klenk H.-P."/>
            <person name="Eisen J.A."/>
        </authorList>
    </citation>
    <scope>NUCLEOTIDE SEQUENCE</scope>
    <source>
        <strain evidence="8">DSM 6220</strain>
    </source>
</reference>
<keyword evidence="6 7" id="KW-0057">Aromatic amino acid biosynthesis</keyword>
<dbReference type="PANTHER" id="PTHR21087:SF16">
    <property type="entry name" value="SHIKIMATE KINASE 1, CHLOROPLASTIC"/>
    <property type="match status" value="1"/>
</dbReference>
<dbReference type="GO" id="GO:0005524">
    <property type="term" value="F:ATP binding"/>
    <property type="evidence" value="ECO:0007669"/>
    <property type="project" value="UniProtKB-UniRule"/>
</dbReference>
<dbReference type="KEGG" id="fau:Fraau_2913"/>
<evidence type="ECO:0000256" key="3">
    <source>
        <dbReference type="ARBA" id="ARBA00022741"/>
    </source>
</evidence>
<dbReference type="Proteomes" id="UP000005234">
    <property type="component" value="Chromosome"/>
</dbReference>
<keyword evidence="1 7" id="KW-0028">Amino-acid biosynthesis</keyword>
<dbReference type="GO" id="GO:0004765">
    <property type="term" value="F:shikimate kinase activity"/>
    <property type="evidence" value="ECO:0007669"/>
    <property type="project" value="UniProtKB-UniRule"/>
</dbReference>
<dbReference type="CDD" id="cd00464">
    <property type="entry name" value="SK"/>
    <property type="match status" value="1"/>
</dbReference>
<feature type="binding site" evidence="7">
    <location>
        <position position="139"/>
    </location>
    <ligand>
        <name>substrate</name>
    </ligand>
</feature>
<comment type="pathway">
    <text evidence="7">Metabolic intermediate biosynthesis; chorismate biosynthesis; chorismate from D-erythrose 4-phosphate and phosphoenolpyruvate: step 5/7.</text>
</comment>
<evidence type="ECO:0000256" key="1">
    <source>
        <dbReference type="ARBA" id="ARBA00022605"/>
    </source>
</evidence>
<keyword evidence="3 7" id="KW-0547">Nucleotide-binding</keyword>
<keyword evidence="7" id="KW-0963">Cytoplasm</keyword>
<keyword evidence="7" id="KW-0479">Metal-binding</keyword>
<dbReference type="GO" id="GO:0005829">
    <property type="term" value="C:cytosol"/>
    <property type="evidence" value="ECO:0007669"/>
    <property type="project" value="TreeGrafter"/>
</dbReference>
<accession>H8L1Y8</accession>
<dbReference type="RefSeq" id="WP_014404246.1">
    <property type="nucleotide sequence ID" value="NC_017033.1"/>
</dbReference>
<dbReference type="GO" id="GO:0009423">
    <property type="term" value="P:chorismate biosynthetic process"/>
    <property type="evidence" value="ECO:0007669"/>
    <property type="project" value="UniProtKB-UniRule"/>
</dbReference>
<dbReference type="Gene3D" id="3.40.50.300">
    <property type="entry name" value="P-loop containing nucleotide triphosphate hydrolases"/>
    <property type="match status" value="1"/>
</dbReference>
<keyword evidence="7" id="KW-0460">Magnesium</keyword>
<dbReference type="GO" id="GO:0009073">
    <property type="term" value="P:aromatic amino acid family biosynthetic process"/>
    <property type="evidence" value="ECO:0007669"/>
    <property type="project" value="UniProtKB-KW"/>
</dbReference>
<dbReference type="HOGENOM" id="CLU_057607_2_2_6"/>
<comment type="subcellular location">
    <subcellularLocation>
        <location evidence="7">Cytoplasm</location>
    </subcellularLocation>
</comment>
<dbReference type="EC" id="2.7.1.71" evidence="7"/>
<feature type="binding site" evidence="7">
    <location>
        <position position="18"/>
    </location>
    <ligand>
        <name>Mg(2+)</name>
        <dbReference type="ChEBI" id="CHEBI:18420"/>
    </ligand>
</feature>
<comment type="subunit">
    <text evidence="7">Monomer.</text>
</comment>
<gene>
    <name evidence="7" type="primary">aroK</name>
    <name evidence="8" type="ordered locus">Fraau_2913</name>
</gene>
<dbReference type="HAMAP" id="MF_00109">
    <property type="entry name" value="Shikimate_kinase"/>
    <property type="match status" value="1"/>
</dbReference>
<sequence length="182" mass="20330">MNPSSNLFLVGPSGAGKTSIGRLLAAHYRLEFIDLDIEIEKHTGAPVAAVFELEGESGFRSRESDLLDQFSQRQGILLSTGAGAVLDPRNGQRLRERGLVIWLQSSVEQQLHRLQHDRHRPLLAGEDREQRLQAMARIRTPLYAELAELSIPGEYESVTAATARSIPLIDRHWQRQTNAITS</sequence>
<comment type="catalytic activity">
    <reaction evidence="7">
        <text>shikimate + ATP = 3-phosphoshikimate + ADP + H(+)</text>
        <dbReference type="Rhea" id="RHEA:13121"/>
        <dbReference type="ChEBI" id="CHEBI:15378"/>
        <dbReference type="ChEBI" id="CHEBI:30616"/>
        <dbReference type="ChEBI" id="CHEBI:36208"/>
        <dbReference type="ChEBI" id="CHEBI:145989"/>
        <dbReference type="ChEBI" id="CHEBI:456216"/>
        <dbReference type="EC" id="2.7.1.71"/>
    </reaction>
</comment>
<protein>
    <recommendedName>
        <fullName evidence="7">Shikimate kinase</fullName>
        <shortName evidence="7">SK</shortName>
        <ecNumber evidence="7">2.7.1.71</ecNumber>
    </recommendedName>
</protein>
<comment type="function">
    <text evidence="7">Catalyzes the specific phosphorylation of the 3-hydroxyl group of shikimic acid using ATP as a cosubstrate.</text>
</comment>
<dbReference type="GO" id="GO:0008652">
    <property type="term" value="P:amino acid biosynthetic process"/>
    <property type="evidence" value="ECO:0007669"/>
    <property type="project" value="UniProtKB-KW"/>
</dbReference>
<dbReference type="SUPFAM" id="SSF52540">
    <property type="entry name" value="P-loop containing nucleoside triphosphate hydrolases"/>
    <property type="match status" value="1"/>
</dbReference>
<dbReference type="InterPro" id="IPR027417">
    <property type="entry name" value="P-loop_NTPase"/>
</dbReference>
<dbReference type="UniPathway" id="UPA00053">
    <property type="reaction ID" value="UER00088"/>
</dbReference>